<feature type="transmembrane region" description="Helical" evidence="1">
    <location>
        <begin position="334"/>
        <end position="352"/>
    </location>
</feature>
<comment type="caution">
    <text evidence="3">The sequence shown here is derived from an EMBL/GenBank/DDBJ whole genome shotgun (WGS) entry which is preliminary data.</text>
</comment>
<name>A0A7W6NYV8_9SPHN</name>
<feature type="transmembrane region" description="Helical" evidence="1">
    <location>
        <begin position="236"/>
        <end position="254"/>
    </location>
</feature>
<proteinExistence type="predicted"/>
<keyword evidence="1" id="KW-0812">Transmembrane</keyword>
<dbReference type="GO" id="GO:0016747">
    <property type="term" value="F:acyltransferase activity, transferring groups other than amino-acyl groups"/>
    <property type="evidence" value="ECO:0007669"/>
    <property type="project" value="InterPro"/>
</dbReference>
<reference evidence="3 4" key="1">
    <citation type="submission" date="2020-08" db="EMBL/GenBank/DDBJ databases">
        <title>Genomic Encyclopedia of Type Strains, Phase IV (KMG-IV): sequencing the most valuable type-strain genomes for metagenomic binning, comparative biology and taxonomic classification.</title>
        <authorList>
            <person name="Goeker M."/>
        </authorList>
    </citation>
    <scope>NUCLEOTIDE SEQUENCE [LARGE SCALE GENOMIC DNA]</scope>
    <source>
        <strain evidence="3 4">DSM 101806</strain>
    </source>
</reference>
<protein>
    <recommendedName>
        <fullName evidence="2">Acyltransferase 3 domain-containing protein</fullName>
    </recommendedName>
</protein>
<dbReference type="InterPro" id="IPR050623">
    <property type="entry name" value="Glucan_succinyl_AcylTrfase"/>
</dbReference>
<dbReference type="PANTHER" id="PTHR36927:SF3">
    <property type="entry name" value="GLUCANS BIOSYNTHESIS PROTEIN C"/>
    <property type="match status" value="1"/>
</dbReference>
<organism evidence="3 4">
    <name type="scientific">Sphingomonas kyeonggiensis</name>
    <dbReference type="NCBI Taxonomy" id="1268553"/>
    <lineage>
        <taxon>Bacteria</taxon>
        <taxon>Pseudomonadati</taxon>
        <taxon>Pseudomonadota</taxon>
        <taxon>Alphaproteobacteria</taxon>
        <taxon>Sphingomonadales</taxon>
        <taxon>Sphingomonadaceae</taxon>
        <taxon>Sphingomonas</taxon>
    </lineage>
</organism>
<evidence type="ECO:0000256" key="1">
    <source>
        <dbReference type="SAM" id="Phobius"/>
    </source>
</evidence>
<evidence type="ECO:0000313" key="3">
    <source>
        <dbReference type="EMBL" id="MBB4100176.1"/>
    </source>
</evidence>
<keyword evidence="1" id="KW-1133">Transmembrane helix</keyword>
<dbReference type="AlphaFoldDB" id="A0A7W6NYV8"/>
<dbReference type="Proteomes" id="UP000557392">
    <property type="component" value="Unassembled WGS sequence"/>
</dbReference>
<feature type="transmembrane region" description="Helical" evidence="1">
    <location>
        <begin position="76"/>
        <end position="97"/>
    </location>
</feature>
<dbReference type="RefSeq" id="WP_183999495.1">
    <property type="nucleotide sequence ID" value="NZ_JACIEH010000003.1"/>
</dbReference>
<dbReference type="InterPro" id="IPR002656">
    <property type="entry name" value="Acyl_transf_3_dom"/>
</dbReference>
<feature type="transmembrane region" description="Helical" evidence="1">
    <location>
        <begin position="274"/>
        <end position="292"/>
    </location>
</feature>
<gene>
    <name evidence="3" type="ORF">GGR46_003748</name>
</gene>
<accession>A0A7W6NYV8</accession>
<dbReference type="Pfam" id="PF01757">
    <property type="entry name" value="Acyl_transf_3"/>
    <property type="match status" value="1"/>
</dbReference>
<feature type="transmembrane region" description="Helical" evidence="1">
    <location>
        <begin position="173"/>
        <end position="192"/>
    </location>
</feature>
<evidence type="ECO:0000259" key="2">
    <source>
        <dbReference type="Pfam" id="PF01757"/>
    </source>
</evidence>
<feature type="transmembrane region" description="Helical" evidence="1">
    <location>
        <begin position="36"/>
        <end position="55"/>
    </location>
</feature>
<sequence>MDWLRIAAFGLLILYHIAMAFSPWDWVIKTEYAFGWLIPPMALLTPWRLPLLFAVSGYASRKLYARAPRDFARSRALRLLVPLAFGMAVLVPLEMWVRVMENGYPGGYLHFWALDYWRSGIFWGREFPSWEHLWFVAYLAAYTLLLAAMLAWDGGRTMRGIEAAAAWLTRGRRLLWAPVVVLAAARLALLFVAPERQGLLRDWGGHAQYVPIFLFGFALAGTPSLWPAIARNWKPGAAMAALAGAVVVSVELIWPGTNVPPHEVMALDRAARVAMAWGMILALFHIAETHWNHDHPLRKPLAEAVFPFYIVHHPAIVLIAWYSLPLHLSAPLDFALLLGGTAGVCAATYLIGRRIGWLRPLIGLNRLAKPESSARETAPASGVV</sequence>
<feature type="transmembrane region" description="Helical" evidence="1">
    <location>
        <begin position="132"/>
        <end position="152"/>
    </location>
</feature>
<keyword evidence="1" id="KW-0472">Membrane</keyword>
<dbReference type="EMBL" id="JACIEH010000003">
    <property type="protein sequence ID" value="MBB4100176.1"/>
    <property type="molecule type" value="Genomic_DNA"/>
</dbReference>
<keyword evidence="4" id="KW-1185">Reference proteome</keyword>
<feature type="transmembrane region" description="Helical" evidence="1">
    <location>
        <begin position="304"/>
        <end position="322"/>
    </location>
</feature>
<evidence type="ECO:0000313" key="4">
    <source>
        <dbReference type="Proteomes" id="UP000557392"/>
    </source>
</evidence>
<dbReference type="PANTHER" id="PTHR36927">
    <property type="entry name" value="BLR4337 PROTEIN"/>
    <property type="match status" value="1"/>
</dbReference>
<feature type="transmembrane region" description="Helical" evidence="1">
    <location>
        <begin position="212"/>
        <end position="229"/>
    </location>
</feature>
<feature type="domain" description="Acyltransferase 3" evidence="2">
    <location>
        <begin position="1"/>
        <end position="349"/>
    </location>
</feature>